<dbReference type="PANTHER" id="PTHR34836">
    <property type="entry name" value="OS06G0188250 PROTEIN"/>
    <property type="match status" value="1"/>
</dbReference>
<dbReference type="Gene3D" id="3.40.190.10">
    <property type="entry name" value="Periplasmic binding protein-like II"/>
    <property type="match status" value="1"/>
</dbReference>
<dbReference type="AlphaFoldDB" id="A0AAE1VAK2"/>
<comment type="caution">
    <text evidence="1">The sequence shown here is derived from an EMBL/GenBank/DDBJ whole genome shotgun (WGS) entry which is preliminary data.</text>
</comment>
<sequence>MAAERVGLKETPKALENSSVNLNVSYLFNFKTSEVGPQLLKAMSEAKFEGLSGKFHLVYGKMESSSYQIINVVGNRQKEGWEVPMSGKKLKIGVPVKSGFTDFVRVTRDGQANGRMSGFYIDVFKSVMEALPYAVPYELV</sequence>
<dbReference type="EMBL" id="JAVYJV010000009">
    <property type="protein sequence ID" value="KAK4361717.1"/>
    <property type="molecule type" value="Genomic_DNA"/>
</dbReference>
<evidence type="ECO:0000313" key="2">
    <source>
        <dbReference type="Proteomes" id="UP001291623"/>
    </source>
</evidence>
<evidence type="ECO:0000313" key="1">
    <source>
        <dbReference type="EMBL" id="KAK4361717.1"/>
    </source>
</evidence>
<dbReference type="PANTHER" id="PTHR34836:SF1">
    <property type="entry name" value="OS09G0428600 PROTEIN"/>
    <property type="match status" value="1"/>
</dbReference>
<proteinExistence type="predicted"/>
<name>A0AAE1VAK2_9SOLA</name>
<dbReference type="Proteomes" id="UP001291623">
    <property type="component" value="Unassembled WGS sequence"/>
</dbReference>
<reference evidence="1" key="1">
    <citation type="submission" date="2023-12" db="EMBL/GenBank/DDBJ databases">
        <title>Genome assembly of Anisodus tanguticus.</title>
        <authorList>
            <person name="Wang Y.-J."/>
        </authorList>
    </citation>
    <scope>NUCLEOTIDE SEQUENCE</scope>
    <source>
        <strain evidence="1">KB-2021</strain>
        <tissue evidence="1">Leaf</tissue>
    </source>
</reference>
<keyword evidence="2" id="KW-1185">Reference proteome</keyword>
<dbReference type="SUPFAM" id="SSF53850">
    <property type="entry name" value="Periplasmic binding protein-like II"/>
    <property type="match status" value="1"/>
</dbReference>
<gene>
    <name evidence="1" type="ORF">RND71_016958</name>
</gene>
<organism evidence="1 2">
    <name type="scientific">Anisodus tanguticus</name>
    <dbReference type="NCBI Taxonomy" id="243964"/>
    <lineage>
        <taxon>Eukaryota</taxon>
        <taxon>Viridiplantae</taxon>
        <taxon>Streptophyta</taxon>
        <taxon>Embryophyta</taxon>
        <taxon>Tracheophyta</taxon>
        <taxon>Spermatophyta</taxon>
        <taxon>Magnoliopsida</taxon>
        <taxon>eudicotyledons</taxon>
        <taxon>Gunneridae</taxon>
        <taxon>Pentapetalae</taxon>
        <taxon>asterids</taxon>
        <taxon>lamiids</taxon>
        <taxon>Solanales</taxon>
        <taxon>Solanaceae</taxon>
        <taxon>Solanoideae</taxon>
        <taxon>Hyoscyameae</taxon>
        <taxon>Anisodus</taxon>
    </lineage>
</organism>
<protein>
    <submittedName>
        <fullName evidence="1">Uncharacterized protein</fullName>
    </submittedName>
</protein>
<accession>A0AAE1VAK2</accession>
<dbReference type="InterPro" id="IPR015683">
    <property type="entry name" value="Ionotropic_Glu_rcpt"/>
</dbReference>